<gene>
    <name evidence="2" type="ORF">PSEUBRA_SCAF6g00808</name>
</gene>
<name>V5ETD0_KALBG</name>
<evidence type="ECO:0000313" key="3">
    <source>
        <dbReference type="Proteomes" id="UP000019377"/>
    </source>
</evidence>
<dbReference type="eggNOG" id="ENOG502RE3G">
    <property type="taxonomic scope" value="Eukaryota"/>
</dbReference>
<accession>V5ETD0</accession>
<dbReference type="Proteomes" id="UP000019377">
    <property type="component" value="Unassembled WGS sequence"/>
</dbReference>
<sequence length="235" mass="24172">MERILGTIFPCCFPARRGRRSSAGEHNERTPLLPDSAQAGSSRNSLNGSGIATPGSDRRVKRQSVLPAPAYDAHVLRGIVDEFRGRIISVDPAAGAGAGVGEKSGVLVGPEEVGEAQAGRAQSGEGRHVTPVHTLTLGATAERGGTRLVDIWSDPTPPPAAASGAGVGMSYSAAAKRAPAIAPGKKAKRGAKATATATAAKGTEEGVEQRTYEALAEMVRAKPVVFDWAEEGDAE</sequence>
<dbReference type="HOGENOM" id="CLU_1170511_0_0_1"/>
<feature type="region of interest" description="Disordered" evidence="1">
    <location>
        <begin position="17"/>
        <end position="60"/>
    </location>
</feature>
<organism evidence="2 3">
    <name type="scientific">Kalmanozyma brasiliensis (strain GHG001)</name>
    <name type="common">Yeast</name>
    <name type="synonym">Pseudozyma brasiliensis</name>
    <dbReference type="NCBI Taxonomy" id="1365824"/>
    <lineage>
        <taxon>Eukaryota</taxon>
        <taxon>Fungi</taxon>
        <taxon>Dikarya</taxon>
        <taxon>Basidiomycota</taxon>
        <taxon>Ustilaginomycotina</taxon>
        <taxon>Ustilaginomycetes</taxon>
        <taxon>Ustilaginales</taxon>
        <taxon>Ustilaginaceae</taxon>
        <taxon>Kalmanozyma</taxon>
    </lineage>
</organism>
<dbReference type="OMA" id="TIFPCCF"/>
<evidence type="ECO:0000256" key="1">
    <source>
        <dbReference type="SAM" id="MobiDB-lite"/>
    </source>
</evidence>
<dbReference type="EMBL" id="KI545892">
    <property type="protein sequence ID" value="EST05259.1"/>
    <property type="molecule type" value="Genomic_DNA"/>
</dbReference>
<dbReference type="RefSeq" id="XP_016290248.1">
    <property type="nucleotide sequence ID" value="XM_016438938.1"/>
</dbReference>
<dbReference type="OrthoDB" id="2550346at2759"/>
<keyword evidence="3" id="KW-1185">Reference proteome</keyword>
<protein>
    <submittedName>
        <fullName evidence="2">Uncharacterized protein</fullName>
    </submittedName>
</protein>
<dbReference type="GeneID" id="27421639"/>
<reference evidence="3" key="1">
    <citation type="journal article" date="2013" name="Genome Announc.">
        <title>Draft genome sequence of Pseudozyma brasiliensis sp. nov. strain GHG001, a high producer of endo-1,4-xylanase isolated from an insect pest of sugarcane.</title>
        <authorList>
            <person name="Oliveira J.V.D.C."/>
            <person name="dos Santos R.A.C."/>
            <person name="Borges T.A."/>
            <person name="Riano-Pachon D.M."/>
            <person name="Goldman G.H."/>
        </authorList>
    </citation>
    <scope>NUCLEOTIDE SEQUENCE [LARGE SCALE GENOMIC DNA]</scope>
    <source>
        <strain evidence="3">GHG001</strain>
    </source>
</reference>
<proteinExistence type="predicted"/>
<dbReference type="AlphaFoldDB" id="V5ETD0"/>
<evidence type="ECO:0000313" key="2">
    <source>
        <dbReference type="EMBL" id="EST05259.1"/>
    </source>
</evidence>
<feature type="compositionally biased region" description="Low complexity" evidence="1">
    <location>
        <begin position="192"/>
        <end position="201"/>
    </location>
</feature>
<feature type="compositionally biased region" description="Polar residues" evidence="1">
    <location>
        <begin position="38"/>
        <end position="50"/>
    </location>
</feature>
<feature type="region of interest" description="Disordered" evidence="1">
    <location>
        <begin position="182"/>
        <end position="207"/>
    </location>
</feature>